<evidence type="ECO:0000256" key="1">
    <source>
        <dbReference type="SAM" id="MobiDB-lite"/>
    </source>
</evidence>
<feature type="compositionally biased region" description="Pro residues" evidence="1">
    <location>
        <begin position="43"/>
        <end position="52"/>
    </location>
</feature>
<dbReference type="KEGG" id="bhc:JFL75_00650"/>
<evidence type="ECO:0000259" key="3">
    <source>
        <dbReference type="Pfam" id="PF02557"/>
    </source>
</evidence>
<dbReference type="PANTHER" id="PTHR34385">
    <property type="entry name" value="D-ALANYL-D-ALANINE CARBOXYPEPTIDASE"/>
    <property type="match status" value="1"/>
</dbReference>
<dbReference type="InterPro" id="IPR052179">
    <property type="entry name" value="DD-CPase-like"/>
</dbReference>
<evidence type="ECO:0000256" key="2">
    <source>
        <dbReference type="SAM" id="SignalP"/>
    </source>
</evidence>
<feature type="domain" description="D-alanyl-D-alanine carboxypeptidase-like core" evidence="3">
    <location>
        <begin position="137"/>
        <end position="258"/>
    </location>
</feature>
<dbReference type="Gene3D" id="3.30.1380.10">
    <property type="match status" value="1"/>
</dbReference>
<dbReference type="InterPro" id="IPR058193">
    <property type="entry name" value="VanY/YodJ_core_dom"/>
</dbReference>
<dbReference type="EMBL" id="CP067089">
    <property type="protein sequence ID" value="QQO09465.1"/>
    <property type="molecule type" value="Genomic_DNA"/>
</dbReference>
<gene>
    <name evidence="4" type="ORF">JFL75_00650</name>
</gene>
<sequence>MKFFASATHFVSVLVCVLLLCLFSCSRAGSQPQPSPGSTGPVPAEPENPGPDPEMVFNDHLQRILEAAAIPGALARSVMDEAAAGPSFILDLLTAIEGDPYLWILVDKKHALPPGYEPDDLVELTGPSYLVNRKGLLLRSPAAESLEEMAAAARAEGVTLIASSTYRSYTYQEEVYARNVRQSGQETADRESARPGHSQHQLGLVVDFGSIDDSFAVTKAGRWMVDNAGRFGWSISFPQGYEAVTGYRWESWHYRYVGRELNYFIDTYFGGIQQYALQFLHEWTQAEL</sequence>
<reference evidence="4" key="1">
    <citation type="submission" date="2021-01" db="EMBL/GenBank/DDBJ databases">
        <title>Description of Breznakiella homolactica.</title>
        <authorList>
            <person name="Song Y."/>
            <person name="Brune A."/>
        </authorList>
    </citation>
    <scope>NUCLEOTIDE SEQUENCE</scope>
    <source>
        <strain evidence="4">RmG30</strain>
    </source>
</reference>
<proteinExistence type="predicted"/>
<dbReference type="GO" id="GO:0006508">
    <property type="term" value="P:proteolysis"/>
    <property type="evidence" value="ECO:0007669"/>
    <property type="project" value="InterPro"/>
</dbReference>
<dbReference type="GO" id="GO:0008233">
    <property type="term" value="F:peptidase activity"/>
    <property type="evidence" value="ECO:0007669"/>
    <property type="project" value="InterPro"/>
</dbReference>
<keyword evidence="2" id="KW-0732">Signal</keyword>
<feature type="region of interest" description="Disordered" evidence="1">
    <location>
        <begin position="32"/>
        <end position="54"/>
    </location>
</feature>
<dbReference type="SUPFAM" id="SSF55166">
    <property type="entry name" value="Hedgehog/DD-peptidase"/>
    <property type="match status" value="1"/>
</dbReference>
<dbReference type="Pfam" id="PF02557">
    <property type="entry name" value="VanY"/>
    <property type="match status" value="1"/>
</dbReference>
<keyword evidence="5" id="KW-1185">Reference proteome</keyword>
<evidence type="ECO:0000313" key="5">
    <source>
        <dbReference type="Proteomes" id="UP000595917"/>
    </source>
</evidence>
<dbReference type="PANTHER" id="PTHR34385:SF1">
    <property type="entry name" value="PEPTIDOGLYCAN L-ALANYL-D-GLUTAMATE ENDOPEPTIDASE CWLK"/>
    <property type="match status" value="1"/>
</dbReference>
<name>A0A7T7XN85_9SPIR</name>
<feature type="chain" id="PRO_5030540615" evidence="2">
    <location>
        <begin position="29"/>
        <end position="288"/>
    </location>
</feature>
<dbReference type="InterPro" id="IPR003709">
    <property type="entry name" value="VanY-like_core_dom"/>
</dbReference>
<protein>
    <submittedName>
        <fullName evidence="4">M15 family metallopeptidase</fullName>
    </submittedName>
</protein>
<dbReference type="AlphaFoldDB" id="A0A7T7XN85"/>
<evidence type="ECO:0000313" key="4">
    <source>
        <dbReference type="EMBL" id="QQO09465.1"/>
    </source>
</evidence>
<dbReference type="Proteomes" id="UP000595917">
    <property type="component" value="Chromosome"/>
</dbReference>
<organism evidence="4 5">
    <name type="scientific">Breznakiella homolactica</name>
    <dbReference type="NCBI Taxonomy" id="2798577"/>
    <lineage>
        <taxon>Bacteria</taxon>
        <taxon>Pseudomonadati</taxon>
        <taxon>Spirochaetota</taxon>
        <taxon>Spirochaetia</taxon>
        <taxon>Spirochaetales</taxon>
        <taxon>Breznakiellaceae</taxon>
        <taxon>Breznakiella</taxon>
    </lineage>
</organism>
<dbReference type="InterPro" id="IPR009045">
    <property type="entry name" value="Zn_M74/Hedgehog-like"/>
</dbReference>
<accession>A0A7T7XN85</accession>
<feature type="compositionally biased region" description="Low complexity" evidence="1">
    <location>
        <begin position="32"/>
        <end position="42"/>
    </location>
</feature>
<dbReference type="CDD" id="cd14852">
    <property type="entry name" value="LD-carboxypeptidase"/>
    <property type="match status" value="1"/>
</dbReference>
<feature type="signal peptide" evidence="2">
    <location>
        <begin position="1"/>
        <end position="28"/>
    </location>
</feature>